<dbReference type="Pfam" id="PF18701">
    <property type="entry name" value="DUF5641"/>
    <property type="match status" value="1"/>
</dbReference>
<dbReference type="PANTHER" id="PTHR47331">
    <property type="entry name" value="PHD-TYPE DOMAIN-CONTAINING PROTEIN"/>
    <property type="match status" value="1"/>
</dbReference>
<dbReference type="OrthoDB" id="5984724at2759"/>
<evidence type="ECO:0000313" key="3">
    <source>
        <dbReference type="EMBL" id="CAG7825307.1"/>
    </source>
</evidence>
<gene>
    <name evidence="3" type="ORF">AFUS01_LOCUS35424</name>
</gene>
<evidence type="ECO:0000313" key="4">
    <source>
        <dbReference type="Proteomes" id="UP000708208"/>
    </source>
</evidence>
<dbReference type="PANTHER" id="PTHR47331:SF1">
    <property type="entry name" value="GAG-LIKE PROTEIN"/>
    <property type="match status" value="1"/>
</dbReference>
<reference evidence="3" key="1">
    <citation type="submission" date="2021-06" db="EMBL/GenBank/DDBJ databases">
        <authorList>
            <person name="Hodson N. C."/>
            <person name="Mongue J. A."/>
            <person name="Jaron S. K."/>
        </authorList>
    </citation>
    <scope>NUCLEOTIDE SEQUENCE</scope>
</reference>
<dbReference type="InterPro" id="IPR041588">
    <property type="entry name" value="Integrase_H2C2"/>
</dbReference>
<evidence type="ECO:0000259" key="2">
    <source>
        <dbReference type="PROSITE" id="PS50994"/>
    </source>
</evidence>
<dbReference type="PROSITE" id="PS50994">
    <property type="entry name" value="INTEGRASE"/>
    <property type="match status" value="1"/>
</dbReference>
<accession>A0A8J2L4D1</accession>
<feature type="region of interest" description="Disordered" evidence="1">
    <location>
        <begin position="23"/>
        <end position="52"/>
    </location>
</feature>
<dbReference type="Pfam" id="PF17921">
    <property type="entry name" value="Integrase_H2C2"/>
    <property type="match status" value="1"/>
</dbReference>
<dbReference type="InterPro" id="IPR001584">
    <property type="entry name" value="Integrase_cat-core"/>
</dbReference>
<dbReference type="GO" id="GO:0015074">
    <property type="term" value="P:DNA integration"/>
    <property type="evidence" value="ECO:0007669"/>
    <property type="project" value="InterPro"/>
</dbReference>
<organism evidence="3 4">
    <name type="scientific">Allacma fusca</name>
    <dbReference type="NCBI Taxonomy" id="39272"/>
    <lineage>
        <taxon>Eukaryota</taxon>
        <taxon>Metazoa</taxon>
        <taxon>Ecdysozoa</taxon>
        <taxon>Arthropoda</taxon>
        <taxon>Hexapoda</taxon>
        <taxon>Collembola</taxon>
        <taxon>Symphypleona</taxon>
        <taxon>Sminthuridae</taxon>
        <taxon>Allacma</taxon>
    </lineage>
</organism>
<comment type="caution">
    <text evidence="3">The sequence shown here is derived from an EMBL/GenBank/DDBJ whole genome shotgun (WGS) entry which is preliminary data.</text>
</comment>
<keyword evidence="4" id="KW-1185">Reference proteome</keyword>
<dbReference type="Proteomes" id="UP000708208">
    <property type="component" value="Unassembled WGS sequence"/>
</dbReference>
<sequence>MSSKEFIQSDTWFYGPRFLQSPQLDPMPGSCQEQPPRETYTLSPGTNPPIADKASDEEILRKEERKPKVIVHLITASTGHDVTSIVEKISKLRKKDGFISCNGMRFREKFPRALASDNKLHRKSTILALTPRLHENLVRVGGRIEKSNISYDRKHPILLPRNHLTNLIVHCTHEQLNHGGTQLNLAFIQRRYWIIRGRKLVQKIIRACKICTIHRAATSYQLMADLPSSRVVMTRPFTNVGVDFAGPVVLKCSMGWSPKTTKACIAVYVCFCTKAVNLELVSDLSTTAFIASLRRFTVRRGLPKTFHSDNGSNFVGATRELQEILAFTLADEFQTEVTKELTNMGISWKWRLSSTLDRYAKLSTDQNDLEALTPGHFRIGEPLTAVPEPNLTELKVNRLDRWQHQQYIKQHFWNRWYMEYLQQLQKRTKWKEVQDNMKLTGLVVIREENIPLQKWKLGRVTTVHINPDDEKQLVRQVSVRTTDGIYKRPITKLVLLPRIEDQE</sequence>
<dbReference type="EMBL" id="CAJVCH010535713">
    <property type="protein sequence ID" value="CAG7825307.1"/>
    <property type="molecule type" value="Genomic_DNA"/>
</dbReference>
<proteinExistence type="predicted"/>
<feature type="domain" description="Integrase catalytic" evidence="2">
    <location>
        <begin position="232"/>
        <end position="326"/>
    </location>
</feature>
<name>A0A8J2L4D1_9HEXA</name>
<dbReference type="AlphaFoldDB" id="A0A8J2L4D1"/>
<dbReference type="InterPro" id="IPR040676">
    <property type="entry name" value="DUF5641"/>
</dbReference>
<evidence type="ECO:0000256" key="1">
    <source>
        <dbReference type="SAM" id="MobiDB-lite"/>
    </source>
</evidence>
<protein>
    <recommendedName>
        <fullName evidence="2">Integrase catalytic domain-containing protein</fullName>
    </recommendedName>
</protein>